<sequence>MTAPAEILLVANNFPPVQGGSAVVYGALARLAAPRVQVLAPRTSYVDGLPLIGWREHDRRAAAAGDGRAGYRVERLDLLRTPIGGPAAGRWGRAGFLLHDLRIRADILRAVLRSLRTGRIAALCIGELVSSGWLFSVIRRMGPAHLRFVVYIHGEEITTRDDYDADWSRRRRTLAAADAIIVVSRFTATTVRDLLAGQAAPPIHLIENGVDFARFSAASHRPDLIAQYGLAGRFVFVSVCRLLEKKGIDHAIRAFARLARADADVRFLVVGSGPYAETLHAIAAVEGVADRVVFTGSVAEADLADHYSLGDVFVMPNRALASGDTEGFGLVFLEANAAGLPVIAGRDGGSVDAVKDGVNGLIVDGGSIDAIEAAMRRLCDDPSLRAEIAAVGIACAAAADWEVKAQQFVVACLGRSDGD</sequence>
<dbReference type="AlphaFoldDB" id="A0AAW9DQT4"/>
<comment type="caution">
    <text evidence="3">The sequence shown here is derived from an EMBL/GenBank/DDBJ whole genome shotgun (WGS) entry which is preliminary data.</text>
</comment>
<evidence type="ECO:0000259" key="2">
    <source>
        <dbReference type="Pfam" id="PF13439"/>
    </source>
</evidence>
<gene>
    <name evidence="3" type="ORF">SIL87_11335</name>
</gene>
<protein>
    <submittedName>
        <fullName evidence="3">Glycosyltransferase family 4 protein</fullName>
        <ecNumber evidence="3">2.4.-.-</ecNumber>
    </submittedName>
</protein>
<keyword evidence="4" id="KW-1185">Reference proteome</keyword>
<dbReference type="EMBL" id="JAWXYB010000018">
    <property type="protein sequence ID" value="MDX5931360.1"/>
    <property type="molecule type" value="Genomic_DNA"/>
</dbReference>
<dbReference type="InterPro" id="IPR001296">
    <property type="entry name" value="Glyco_trans_1"/>
</dbReference>
<dbReference type="PANTHER" id="PTHR45947:SF3">
    <property type="entry name" value="SULFOQUINOVOSYL TRANSFERASE SQD2"/>
    <property type="match status" value="1"/>
</dbReference>
<proteinExistence type="predicted"/>
<dbReference type="GO" id="GO:0016758">
    <property type="term" value="F:hexosyltransferase activity"/>
    <property type="evidence" value="ECO:0007669"/>
    <property type="project" value="TreeGrafter"/>
</dbReference>
<evidence type="ECO:0000259" key="1">
    <source>
        <dbReference type="Pfam" id="PF00534"/>
    </source>
</evidence>
<dbReference type="EC" id="2.4.-.-" evidence="3"/>
<keyword evidence="3" id="KW-0808">Transferase</keyword>
<dbReference type="InterPro" id="IPR028098">
    <property type="entry name" value="Glyco_trans_4-like_N"/>
</dbReference>
<dbReference type="CDD" id="cd03801">
    <property type="entry name" value="GT4_PimA-like"/>
    <property type="match status" value="1"/>
</dbReference>
<dbReference type="RefSeq" id="WP_319614277.1">
    <property type="nucleotide sequence ID" value="NZ_JAWXYB010000018.1"/>
</dbReference>
<reference evidence="3 4" key="1">
    <citation type="submission" date="2023-11" db="EMBL/GenBank/DDBJ databases">
        <title>MicrobeMod: A computational toolkit for identifying prokaryotic methylation and restriction-modification with nanopore sequencing.</title>
        <authorList>
            <person name="Crits-Christoph A."/>
            <person name="Kang S.C."/>
            <person name="Lee H."/>
            <person name="Ostrov N."/>
        </authorList>
    </citation>
    <scope>NUCLEOTIDE SEQUENCE [LARGE SCALE GENOMIC DNA]</scope>
    <source>
        <strain evidence="3 4">DSMZ 700</strain>
    </source>
</reference>
<dbReference type="SUPFAM" id="SSF53756">
    <property type="entry name" value="UDP-Glycosyltransferase/glycogen phosphorylase"/>
    <property type="match status" value="1"/>
</dbReference>
<keyword evidence="3" id="KW-0328">Glycosyltransferase</keyword>
<dbReference type="Pfam" id="PF13439">
    <property type="entry name" value="Glyco_transf_4"/>
    <property type="match status" value="1"/>
</dbReference>
<dbReference type="InterPro" id="IPR050194">
    <property type="entry name" value="Glycosyltransferase_grp1"/>
</dbReference>
<dbReference type="Pfam" id="PF00534">
    <property type="entry name" value="Glycos_transf_1"/>
    <property type="match status" value="1"/>
</dbReference>
<feature type="domain" description="Glycosyltransferase subfamily 4-like N-terminal" evidence="2">
    <location>
        <begin position="96"/>
        <end position="214"/>
    </location>
</feature>
<evidence type="ECO:0000313" key="4">
    <source>
        <dbReference type="Proteomes" id="UP001279553"/>
    </source>
</evidence>
<accession>A0AAW9DQT4</accession>
<evidence type="ECO:0000313" key="3">
    <source>
        <dbReference type="EMBL" id="MDX5931360.1"/>
    </source>
</evidence>
<dbReference type="Gene3D" id="3.40.50.2000">
    <property type="entry name" value="Glycogen Phosphorylase B"/>
    <property type="match status" value="2"/>
</dbReference>
<organism evidence="3 4">
    <name type="scientific">Acidiphilium acidophilum</name>
    <name type="common">Thiobacillus acidophilus</name>
    <dbReference type="NCBI Taxonomy" id="76588"/>
    <lineage>
        <taxon>Bacteria</taxon>
        <taxon>Pseudomonadati</taxon>
        <taxon>Pseudomonadota</taxon>
        <taxon>Alphaproteobacteria</taxon>
        <taxon>Acetobacterales</taxon>
        <taxon>Acidocellaceae</taxon>
        <taxon>Acidiphilium</taxon>
    </lineage>
</organism>
<dbReference type="Proteomes" id="UP001279553">
    <property type="component" value="Unassembled WGS sequence"/>
</dbReference>
<name>A0AAW9DQT4_ACIAO</name>
<feature type="domain" description="Glycosyl transferase family 1" evidence="1">
    <location>
        <begin position="231"/>
        <end position="389"/>
    </location>
</feature>
<dbReference type="PANTHER" id="PTHR45947">
    <property type="entry name" value="SULFOQUINOVOSYL TRANSFERASE SQD2"/>
    <property type="match status" value="1"/>
</dbReference>